<name>G9EUB6_9GAMM</name>
<dbReference type="OrthoDB" id="5647612at2"/>
<keyword evidence="2" id="KW-1185">Reference proteome</keyword>
<evidence type="ECO:0000313" key="1">
    <source>
        <dbReference type="EMBL" id="EHL29190.1"/>
    </source>
</evidence>
<reference evidence="1 2" key="1">
    <citation type="journal article" date="2011" name="BMC Genomics">
        <title>Insight into cross-talk between intra-amoebal pathogens.</title>
        <authorList>
            <person name="Gimenez G."/>
            <person name="Bertelli C."/>
            <person name="Moliner C."/>
            <person name="Robert C."/>
            <person name="Raoult D."/>
            <person name="Fournier P.E."/>
            <person name="Greub G."/>
        </authorList>
    </citation>
    <scope>NUCLEOTIDE SEQUENCE [LARGE SCALE GENOMIC DNA]</scope>
    <source>
        <strain evidence="1 2">LLAP12</strain>
    </source>
</reference>
<protein>
    <recommendedName>
        <fullName evidence="3">Type IV secretion protein Dot</fullName>
    </recommendedName>
</protein>
<dbReference type="HOGENOM" id="CLU_651800_0_0_6"/>
<dbReference type="RefSeq" id="WP_006872770.1">
    <property type="nucleotide sequence ID" value="NZ_JH413849.1"/>
</dbReference>
<evidence type="ECO:0000313" key="2">
    <source>
        <dbReference type="Proteomes" id="UP000002770"/>
    </source>
</evidence>
<dbReference type="AlphaFoldDB" id="G9EUB6"/>
<proteinExistence type="predicted"/>
<sequence length="455" mass="52339">MYFFNNYDDTIKNISEKLNTSYSNLLGRFSVLDNLGDDSSPSQQNSLEVLIARVNKEIIQCTTDKESERDALSLLTTELRVFIEDSVPEMKHATLFLLGGLIHRFYRIEIQYRNYNESSFNPFSYFQKTLWNVNDCRLYIAIKNALQLDKRPLDEVTIVTSLTVFQQNMLKTVSIKEAKSDKVIEDKKYKTYPHLSTDANFERNLDSLIKEHSKKGAYELQQFRAIYFMETLAMRLEESRILLEKEVSEWSQSLSKAHKEFKQLNEDLVLNHLNNYIKGKIDSLPNKANIKDKKEVTAIENKTLLLESIKEQTLALLFNVDLDTLEGYPKLIAQMFQDNINRNRCLLCGGYSLLAHNGDKVDERLLGQMKTALGLDGELNAEEELVCIQRLLLYVNKVPSPILNCEFFNGRGNMVTAVTQLASNLELAKKQRESKAKAVENKEKDPYSPIILSLV</sequence>
<dbReference type="Proteomes" id="UP000002770">
    <property type="component" value="Unassembled WGS sequence"/>
</dbReference>
<dbReference type="EMBL" id="JH413849">
    <property type="protein sequence ID" value="EHL29190.1"/>
    <property type="molecule type" value="Genomic_DNA"/>
</dbReference>
<gene>
    <name evidence="1" type="ORF">LDG_8909</name>
</gene>
<dbReference type="InParanoid" id="G9EUB6"/>
<organism evidence="1 2">
    <name type="scientific">Legionella drancourtii LLAP12</name>
    <dbReference type="NCBI Taxonomy" id="658187"/>
    <lineage>
        <taxon>Bacteria</taxon>
        <taxon>Pseudomonadati</taxon>
        <taxon>Pseudomonadota</taxon>
        <taxon>Gammaproteobacteria</taxon>
        <taxon>Legionellales</taxon>
        <taxon>Legionellaceae</taxon>
        <taxon>Legionella</taxon>
    </lineage>
</organism>
<dbReference type="eggNOG" id="ENOG5031DP5">
    <property type="taxonomic scope" value="Bacteria"/>
</dbReference>
<evidence type="ECO:0008006" key="3">
    <source>
        <dbReference type="Google" id="ProtNLM"/>
    </source>
</evidence>
<dbReference type="STRING" id="658187.LDG_8909"/>
<accession>G9EUB6</accession>